<gene>
    <name evidence="1" type="ORF">O181_015877</name>
</gene>
<dbReference type="AlphaFoldDB" id="A0A9Q3C4I5"/>
<evidence type="ECO:0000313" key="1">
    <source>
        <dbReference type="EMBL" id="MBW0476162.1"/>
    </source>
</evidence>
<dbReference type="Proteomes" id="UP000765509">
    <property type="component" value="Unassembled WGS sequence"/>
</dbReference>
<name>A0A9Q3C4I5_9BASI</name>
<accession>A0A9Q3C4I5</accession>
<evidence type="ECO:0000313" key="2">
    <source>
        <dbReference type="Proteomes" id="UP000765509"/>
    </source>
</evidence>
<comment type="caution">
    <text evidence="1">The sequence shown here is derived from an EMBL/GenBank/DDBJ whole genome shotgun (WGS) entry which is preliminary data.</text>
</comment>
<sequence length="105" mass="11558">MSSLTHPYASAPLPNPPTPYHAYAPEVPYTYVSNPATPCPPSPWANPLHHLSCLRSHSALYICIQPLTPSSSPPQIMILTLLQYPLMFSIDNPYAFTVFGFCPNS</sequence>
<reference evidence="1" key="1">
    <citation type="submission" date="2021-03" db="EMBL/GenBank/DDBJ databases">
        <title>Draft genome sequence of rust myrtle Austropuccinia psidii MF-1, a brazilian biotype.</title>
        <authorList>
            <person name="Quecine M.C."/>
            <person name="Pachon D.M.R."/>
            <person name="Bonatelli M.L."/>
            <person name="Correr F.H."/>
            <person name="Franceschini L.M."/>
            <person name="Leite T.F."/>
            <person name="Margarido G.R.A."/>
            <person name="Almeida C.A."/>
            <person name="Ferrarezi J.A."/>
            <person name="Labate C.A."/>
        </authorList>
    </citation>
    <scope>NUCLEOTIDE SEQUENCE</scope>
    <source>
        <strain evidence="1">MF-1</strain>
    </source>
</reference>
<dbReference type="EMBL" id="AVOT02004364">
    <property type="protein sequence ID" value="MBW0476162.1"/>
    <property type="molecule type" value="Genomic_DNA"/>
</dbReference>
<protein>
    <submittedName>
        <fullName evidence="1">Uncharacterized protein</fullName>
    </submittedName>
</protein>
<keyword evidence="2" id="KW-1185">Reference proteome</keyword>
<organism evidence="1 2">
    <name type="scientific">Austropuccinia psidii MF-1</name>
    <dbReference type="NCBI Taxonomy" id="1389203"/>
    <lineage>
        <taxon>Eukaryota</taxon>
        <taxon>Fungi</taxon>
        <taxon>Dikarya</taxon>
        <taxon>Basidiomycota</taxon>
        <taxon>Pucciniomycotina</taxon>
        <taxon>Pucciniomycetes</taxon>
        <taxon>Pucciniales</taxon>
        <taxon>Sphaerophragmiaceae</taxon>
        <taxon>Austropuccinia</taxon>
    </lineage>
</organism>
<proteinExistence type="predicted"/>